<organism evidence="2 3">
    <name type="scientific">Kordiimonas lacus</name>
    <dbReference type="NCBI Taxonomy" id="637679"/>
    <lineage>
        <taxon>Bacteria</taxon>
        <taxon>Pseudomonadati</taxon>
        <taxon>Pseudomonadota</taxon>
        <taxon>Alphaproteobacteria</taxon>
        <taxon>Kordiimonadales</taxon>
        <taxon>Kordiimonadaceae</taxon>
        <taxon>Kordiimonas</taxon>
    </lineage>
</organism>
<proteinExistence type="predicted"/>
<accession>A0A1G6TYQ3</accession>
<evidence type="ECO:0000313" key="3">
    <source>
        <dbReference type="Proteomes" id="UP000183685"/>
    </source>
</evidence>
<name>A0A1G6TYQ3_9PROT</name>
<dbReference type="InterPro" id="IPR032315">
    <property type="entry name" value="DUF4846"/>
</dbReference>
<feature type="signal peptide" evidence="1">
    <location>
        <begin position="1"/>
        <end position="22"/>
    </location>
</feature>
<dbReference type="AlphaFoldDB" id="A0A1G6TYQ3"/>
<evidence type="ECO:0000313" key="2">
    <source>
        <dbReference type="EMBL" id="SDD33425.1"/>
    </source>
</evidence>
<dbReference type="RefSeq" id="WP_068308547.1">
    <property type="nucleotide sequence ID" value="NZ_FNAK01000001.1"/>
</dbReference>
<dbReference type="EMBL" id="FNAK01000001">
    <property type="protein sequence ID" value="SDD33425.1"/>
    <property type="molecule type" value="Genomic_DNA"/>
</dbReference>
<evidence type="ECO:0000256" key="1">
    <source>
        <dbReference type="SAM" id="SignalP"/>
    </source>
</evidence>
<sequence length="278" mass="30754">MTALRLLAFVGLVLLQASAAVAAPYPWLEDGGQATETLKARHPAPAGFERVAATPGSFAYFLRHLPMKPTGTPLRLYDGSKVAWPAYAGAIIDLDLGPRDLQQCADTLIRLYAEYHYAQGSAETLSFNFTSGDTFPYADYLSGRRPVVAGRKVLWQQEDARDHGRDAFRRWLDTIFLYAGTASLARDFPGVNLKEARIGDLFIGPGFPGHTVMIADMAVDGAGKRKILLIEGFSPAQDAHVLRNLLPFSDGDWYDLTNGEDLITPVWRFTPRQLHRME</sequence>
<keyword evidence="1" id="KW-0732">Signal</keyword>
<dbReference type="Proteomes" id="UP000183685">
    <property type="component" value="Unassembled WGS sequence"/>
</dbReference>
<gene>
    <name evidence="2" type="ORF">SAMN04488071_0385</name>
</gene>
<keyword evidence="3" id="KW-1185">Reference proteome</keyword>
<reference evidence="2 3" key="1">
    <citation type="submission" date="2016-10" db="EMBL/GenBank/DDBJ databases">
        <authorList>
            <person name="de Groot N.N."/>
        </authorList>
    </citation>
    <scope>NUCLEOTIDE SEQUENCE [LARGE SCALE GENOMIC DNA]</scope>
    <source>
        <strain evidence="2 3">CGMCC 1.9109</strain>
    </source>
</reference>
<protein>
    <recommendedName>
        <fullName evidence="4">DUF4846 domain-containing protein</fullName>
    </recommendedName>
</protein>
<dbReference type="Pfam" id="PF16138">
    <property type="entry name" value="DUF4846"/>
    <property type="match status" value="1"/>
</dbReference>
<dbReference type="STRING" id="637679.GCA_001550055_00504"/>
<evidence type="ECO:0008006" key="4">
    <source>
        <dbReference type="Google" id="ProtNLM"/>
    </source>
</evidence>
<feature type="chain" id="PRO_5010161519" description="DUF4846 domain-containing protein" evidence="1">
    <location>
        <begin position="23"/>
        <end position="278"/>
    </location>
</feature>